<dbReference type="SUPFAM" id="SSF54593">
    <property type="entry name" value="Glyoxalase/Bleomycin resistance protein/Dihydroxybiphenyl dioxygenase"/>
    <property type="match status" value="1"/>
</dbReference>
<accession>A0ABT8SU81</accession>
<comment type="caution">
    <text evidence="2">The sequence shown here is derived from an EMBL/GenBank/DDBJ whole genome shotgun (WGS) entry which is preliminary data.</text>
</comment>
<gene>
    <name evidence="2" type="ORF">Q2T52_07345</name>
</gene>
<feature type="domain" description="VOC" evidence="1">
    <location>
        <begin position="2"/>
        <end position="119"/>
    </location>
</feature>
<evidence type="ECO:0000259" key="1">
    <source>
        <dbReference type="PROSITE" id="PS51819"/>
    </source>
</evidence>
<dbReference type="InterPro" id="IPR037523">
    <property type="entry name" value="VOC_core"/>
</dbReference>
<dbReference type="Gene3D" id="3.30.720.120">
    <property type="match status" value="1"/>
</dbReference>
<dbReference type="Pfam" id="PF00903">
    <property type="entry name" value="Glyoxalase"/>
    <property type="match status" value="1"/>
</dbReference>
<reference evidence="2" key="2">
    <citation type="submission" date="2023-07" db="EMBL/GenBank/DDBJ databases">
        <authorList>
            <person name="Sun H."/>
        </authorList>
    </citation>
    <scope>NUCLEOTIDE SEQUENCE</scope>
    <source>
        <strain evidence="2">05753</strain>
    </source>
</reference>
<dbReference type="Proteomes" id="UP001169006">
    <property type="component" value="Unassembled WGS sequence"/>
</dbReference>
<evidence type="ECO:0000313" key="3">
    <source>
        <dbReference type="Proteomes" id="UP001169006"/>
    </source>
</evidence>
<name>A0ABT8SU81_9HYPH</name>
<protein>
    <submittedName>
        <fullName evidence="2">VOC family protein</fullName>
    </submittedName>
</protein>
<dbReference type="PROSITE" id="PS51819">
    <property type="entry name" value="VOC"/>
    <property type="match status" value="1"/>
</dbReference>
<dbReference type="PIRSF" id="PIRSF039020">
    <property type="entry name" value="EhpR"/>
    <property type="match status" value="1"/>
</dbReference>
<proteinExistence type="predicted"/>
<sequence>MTPAMTILYVDKPEDSARFYEKLFKVSPAEVSPTFALFPLPSGLVLGLWSRHTVEPASGGTGGGCELAIRAASDAEVDAVHEEWTKLGVRILQAPCVMDFGRTFTAVDADNHRIRVFHPGEA</sequence>
<evidence type="ECO:0000313" key="2">
    <source>
        <dbReference type="EMBL" id="MDO1581906.1"/>
    </source>
</evidence>
<dbReference type="Gene3D" id="3.30.720.110">
    <property type="match status" value="1"/>
</dbReference>
<dbReference type="InterPro" id="IPR026275">
    <property type="entry name" value="Glyoxalase/dOase/EhpR"/>
</dbReference>
<dbReference type="InterPro" id="IPR004360">
    <property type="entry name" value="Glyas_Fos-R_dOase_dom"/>
</dbReference>
<keyword evidence="3" id="KW-1185">Reference proteome</keyword>
<dbReference type="InterPro" id="IPR029068">
    <property type="entry name" value="Glyas_Bleomycin-R_OHBP_Dase"/>
</dbReference>
<organism evidence="2 3">
    <name type="scientific">Rhizobium oryzicola</name>
    <dbReference type="NCBI Taxonomy" id="1232668"/>
    <lineage>
        <taxon>Bacteria</taxon>
        <taxon>Pseudomonadati</taxon>
        <taxon>Pseudomonadota</taxon>
        <taxon>Alphaproteobacteria</taxon>
        <taxon>Hyphomicrobiales</taxon>
        <taxon>Rhizobiaceae</taxon>
        <taxon>Rhizobium/Agrobacterium group</taxon>
        <taxon>Rhizobium</taxon>
    </lineage>
</organism>
<dbReference type="EMBL" id="JAUKWQ010000002">
    <property type="protein sequence ID" value="MDO1581906.1"/>
    <property type="molecule type" value="Genomic_DNA"/>
</dbReference>
<reference evidence="2" key="1">
    <citation type="journal article" date="2015" name="Int. J. Syst. Evol. Microbiol.">
        <title>Rhizobium oryzicola sp. nov., potential plant-growth-promoting endophytic bacteria isolated from rice roots.</title>
        <authorList>
            <person name="Zhang X.X."/>
            <person name="Gao J.S."/>
            <person name="Cao Y.H."/>
            <person name="Sheirdil R.A."/>
            <person name="Wang X.C."/>
            <person name="Zhang L."/>
        </authorList>
    </citation>
    <scope>NUCLEOTIDE SEQUENCE</scope>
    <source>
        <strain evidence="2">05753</strain>
    </source>
</reference>